<dbReference type="EMBL" id="FMXE01000020">
    <property type="protein sequence ID" value="SDA85784.1"/>
    <property type="molecule type" value="Genomic_DNA"/>
</dbReference>
<protein>
    <submittedName>
        <fullName evidence="2">Uncharacterized protein</fullName>
    </submittedName>
</protein>
<keyword evidence="1" id="KW-1133">Transmembrane helix</keyword>
<keyword evidence="1" id="KW-0812">Transmembrane</keyword>
<dbReference type="InterPro" id="IPR022269">
    <property type="entry name" value="SO_2930-like_C"/>
</dbReference>
<accession>A0A1G5YTM2</accession>
<dbReference type="NCBIfam" id="TIGR03806">
    <property type="entry name" value="chp_HNE_0200"/>
    <property type="match status" value="1"/>
</dbReference>
<name>A0A1G5YTM2_9BACT</name>
<evidence type="ECO:0000313" key="3">
    <source>
        <dbReference type="Proteomes" id="UP000198756"/>
    </source>
</evidence>
<organism evidence="2 3">
    <name type="scientific">Algoriphagus alkaliphilus</name>
    <dbReference type="NCBI Taxonomy" id="279824"/>
    <lineage>
        <taxon>Bacteria</taxon>
        <taxon>Pseudomonadati</taxon>
        <taxon>Bacteroidota</taxon>
        <taxon>Cytophagia</taxon>
        <taxon>Cytophagales</taxon>
        <taxon>Cyclobacteriaceae</taxon>
        <taxon>Algoriphagus</taxon>
    </lineage>
</organism>
<evidence type="ECO:0000313" key="2">
    <source>
        <dbReference type="EMBL" id="SDA85784.1"/>
    </source>
</evidence>
<dbReference type="STRING" id="279824.SAMN03080617_02820"/>
<gene>
    <name evidence="2" type="ORF">SAMN03080617_02820</name>
</gene>
<keyword evidence="1" id="KW-0472">Membrane</keyword>
<keyword evidence="3" id="KW-1185">Reference proteome</keyword>
<proteinExistence type="predicted"/>
<reference evidence="3" key="1">
    <citation type="submission" date="2016-10" db="EMBL/GenBank/DDBJ databases">
        <authorList>
            <person name="Varghese N."/>
            <person name="Submissions S."/>
        </authorList>
    </citation>
    <scope>NUCLEOTIDE SEQUENCE [LARGE SCALE GENOMIC DNA]</scope>
    <source>
        <strain evidence="3">DSM 22703</strain>
    </source>
</reference>
<dbReference type="Proteomes" id="UP000198756">
    <property type="component" value="Unassembled WGS sequence"/>
</dbReference>
<dbReference type="AlphaFoldDB" id="A0A1G5YTM2"/>
<sequence>MQGYNLEAMKFSQKVTQNGIFTISLILLFFIFLISCQNSPDKTNSQPSAPEEVLAKEAADGNYPYRRLSTYGFFTGEIKQLIPASTVIFYQPASSLFTDYALKSRFLFIPPGEKAKINGEDIDLPHGSVLIKNFYYPADFRKPVEERRIIETRLMIHEKKGWQAYPYIWNESQTEAVLKVVGGEINVRFIDNQGKEQLINYLVPNKNQCKSCHNKNETLSPIGMQVKHLNNEIAYGTSKPNQLAHWTELGVLEGFNEPAAHPSMVNYQDTSQALVDRAMAYLDINCAHCHRAEGPASTSGLFLTYDQRDRMKLGINKTPIAAGSGAGSFKFDIVPGKPDESIVIHRMSSTKVGVAMPEIGRTTVDQEGVELIRNWIAEIK</sequence>
<feature type="transmembrane region" description="Helical" evidence="1">
    <location>
        <begin position="15"/>
        <end position="34"/>
    </location>
</feature>
<evidence type="ECO:0000256" key="1">
    <source>
        <dbReference type="SAM" id="Phobius"/>
    </source>
</evidence>